<evidence type="ECO:0000313" key="1">
    <source>
        <dbReference type="EMBL" id="GHD08258.1"/>
    </source>
</evidence>
<dbReference type="Proteomes" id="UP000642819">
    <property type="component" value="Unassembled WGS sequence"/>
</dbReference>
<comment type="caution">
    <text evidence="1">The sequence shown here is derived from an EMBL/GenBank/DDBJ whole genome shotgun (WGS) entry which is preliminary data.</text>
</comment>
<reference evidence="2" key="1">
    <citation type="journal article" date="2019" name="Int. J. Syst. Evol. Microbiol.">
        <title>The Global Catalogue of Microorganisms (GCM) 10K type strain sequencing project: providing services to taxonomists for standard genome sequencing and annotation.</title>
        <authorList>
            <consortium name="The Broad Institute Genomics Platform"/>
            <consortium name="The Broad Institute Genome Sequencing Center for Infectious Disease"/>
            <person name="Wu L."/>
            <person name="Ma J."/>
        </authorList>
    </citation>
    <scope>NUCLEOTIDE SEQUENCE [LARGE SCALE GENOMIC DNA]</scope>
    <source>
        <strain evidence="2">KCTC 19466</strain>
    </source>
</reference>
<organism evidence="1 2">
    <name type="scientific">Zhihengliuella salsuginis</name>
    <dbReference type="NCBI Taxonomy" id="578222"/>
    <lineage>
        <taxon>Bacteria</taxon>
        <taxon>Bacillati</taxon>
        <taxon>Actinomycetota</taxon>
        <taxon>Actinomycetes</taxon>
        <taxon>Micrococcales</taxon>
        <taxon>Micrococcaceae</taxon>
        <taxon>Zhihengliuella</taxon>
    </lineage>
</organism>
<dbReference type="RefSeq" id="WP_189350071.1">
    <property type="nucleotide sequence ID" value="NZ_BMXK01000008.1"/>
</dbReference>
<name>A0ABQ3GK22_9MICC</name>
<dbReference type="EMBL" id="BMXK01000008">
    <property type="protein sequence ID" value="GHD08258.1"/>
    <property type="molecule type" value="Genomic_DNA"/>
</dbReference>
<accession>A0ABQ3GK22</accession>
<gene>
    <name evidence="1" type="ORF">GCM10008096_19730</name>
</gene>
<evidence type="ECO:0000313" key="2">
    <source>
        <dbReference type="Proteomes" id="UP000642819"/>
    </source>
</evidence>
<protein>
    <submittedName>
        <fullName evidence="1">Uncharacterized protein</fullName>
    </submittedName>
</protein>
<keyword evidence="2" id="KW-1185">Reference proteome</keyword>
<proteinExistence type="predicted"/>
<sequence length="506" mass="56225">MFVARVPQEFITGTSEPVAKFFSTTDDRRESLKLTRDRTYELASIPKLAFVDHSTIAFLQHTDNSGATVTTSRHRLGLLRELQKITVDKLFAPSSTSTDLDRILGAVRLARWIGTPVVEAALRALIKHAPRNALRAYRPYQGTVLEALLKEVGQGLNDGTSISNALAYIYFYNELLRATAHTSKDERLGALTAIHRDIVKLDRLPLCVALSTAITSVTSDWTQASRVADRARQLHSSPQTASAEPETGVLTFGTPRPVEPSVCRFTAKDLIGDIVSRGTGRPCILYSGDPRFIRTYAPRLFFYMTAFPEFDYHFLIIGSQSEASACASDLVRLQEELAHFQHRTAVPFSASYCEVPDDVDNIVSFYASARFLFANKQLEGFPAGLWIQDLDLFPDGDFTGHLARMQAADISIVASRSLAGLMPWKRYLAGSVFIRPTTTAGNLLNSVAEYLRFWLTNGGQWMVDQNALSYAIDQNPNIVLYDMSAAQVPLRQSTVNSRLERVLSEE</sequence>